<organism evidence="1 2">
    <name type="scientific">Halteria grandinella</name>
    <dbReference type="NCBI Taxonomy" id="5974"/>
    <lineage>
        <taxon>Eukaryota</taxon>
        <taxon>Sar</taxon>
        <taxon>Alveolata</taxon>
        <taxon>Ciliophora</taxon>
        <taxon>Intramacronucleata</taxon>
        <taxon>Spirotrichea</taxon>
        <taxon>Stichotrichia</taxon>
        <taxon>Sporadotrichida</taxon>
        <taxon>Halteriidae</taxon>
        <taxon>Halteria</taxon>
    </lineage>
</organism>
<proteinExistence type="predicted"/>
<sequence>MEDLRQLRLHIGKIRSKYIIIRIITESLDREEASNFLFYTDTKLRRVVIEIPHVIINSLAIDAKFYNLYSIQKPRGQIKLSQDARDQQQHEQTQFHSGGATLMTIPLMIGPLCKFNVYIKSLFELRILSEIMMVKGQISINKMIIASQGLLEDQQFADLLDQVGPFVIETCFSSQQMSLFSLRNLSKQTKIVRISFPYNWHRFFVPDDDIQTEQPPQEVDVLHVSLYAPFLLPDILTYIRPVNMLILELPPLSEKLKQLPSSLKNIKELVLIIQDYKEGARVLKGTKAKTYMISNMQDQGKDVLEEYSENLIRLYKSQTFSHYLKHCSAVISWEKDSHQLDQMTILPATHKSLSLIAIQENASESYKYRSFIDSLPRDSQSLTRNLTLSIKPQVDTQLYPLIEKTLSLHRNLQSLEISIGTTFLFSHLKDSKEGYSFKDLRLRKIKVTIDQSEFQKEKDQIEALFEKLAIRLCKASKSTLGSLSLPQFYKQSTLEKASPCLMNVLQSLCDGNAKNFSLQKLTLSSELISPQAFHFIKKQFQNVKAITIKDANQFNTEISFTKILKLPRLRKLKIIYSIAKGRQQTLPAIYSKQFKTNAALNAQQIKQIVQHKPKGFTLICNWNNFNQVVGSQGIMQGVTQQCKDRVNLDIQGLFFYETTIRLVLERLKE</sequence>
<name>A0A8J8T501_HALGN</name>
<reference evidence="1" key="1">
    <citation type="submission" date="2019-06" db="EMBL/GenBank/DDBJ databases">
        <authorList>
            <person name="Zheng W."/>
        </authorList>
    </citation>
    <scope>NUCLEOTIDE SEQUENCE</scope>
    <source>
        <strain evidence="1">QDHG01</strain>
    </source>
</reference>
<comment type="caution">
    <text evidence="1">The sequence shown here is derived from an EMBL/GenBank/DDBJ whole genome shotgun (WGS) entry which is preliminary data.</text>
</comment>
<evidence type="ECO:0000313" key="1">
    <source>
        <dbReference type="EMBL" id="TNV81756.1"/>
    </source>
</evidence>
<accession>A0A8J8T501</accession>
<dbReference type="AlphaFoldDB" id="A0A8J8T501"/>
<protein>
    <submittedName>
        <fullName evidence="1">Uncharacterized protein</fullName>
    </submittedName>
</protein>
<evidence type="ECO:0000313" key="2">
    <source>
        <dbReference type="Proteomes" id="UP000785679"/>
    </source>
</evidence>
<dbReference type="EMBL" id="RRYP01005768">
    <property type="protein sequence ID" value="TNV81756.1"/>
    <property type="molecule type" value="Genomic_DNA"/>
</dbReference>
<dbReference type="Proteomes" id="UP000785679">
    <property type="component" value="Unassembled WGS sequence"/>
</dbReference>
<keyword evidence="2" id="KW-1185">Reference proteome</keyword>
<gene>
    <name evidence="1" type="ORF">FGO68_gene11058</name>
</gene>